<feature type="domain" description="Glycosyl transferase family 1" evidence="2">
    <location>
        <begin position="202"/>
        <end position="350"/>
    </location>
</feature>
<dbReference type="GO" id="GO:0016757">
    <property type="term" value="F:glycosyltransferase activity"/>
    <property type="evidence" value="ECO:0007669"/>
    <property type="project" value="UniProtKB-KW"/>
</dbReference>
<dbReference type="AlphaFoldDB" id="A0A1H4DCJ5"/>
<dbReference type="FunFam" id="3.40.50.2000:FF:000119">
    <property type="entry name" value="Glycosyl transferase group 1"/>
    <property type="match status" value="1"/>
</dbReference>
<dbReference type="GeneID" id="97765117"/>
<evidence type="ECO:0000313" key="3">
    <source>
        <dbReference type="EMBL" id="SEA70216.1"/>
    </source>
</evidence>
<keyword evidence="4" id="KW-1185">Reference proteome</keyword>
<keyword evidence="3" id="KW-0328">Glycosyltransferase</keyword>
<accession>A0A1H4DCJ5</accession>
<dbReference type="RefSeq" id="WP_036152598.1">
    <property type="nucleotide sequence ID" value="NZ_FNQS01000007.1"/>
</dbReference>
<organism evidence="3 4">
    <name type="scientific">Lonsdalea quercina</name>
    <dbReference type="NCBI Taxonomy" id="71657"/>
    <lineage>
        <taxon>Bacteria</taxon>
        <taxon>Pseudomonadati</taxon>
        <taxon>Pseudomonadota</taxon>
        <taxon>Gammaproteobacteria</taxon>
        <taxon>Enterobacterales</taxon>
        <taxon>Pectobacteriaceae</taxon>
        <taxon>Lonsdalea</taxon>
    </lineage>
</organism>
<dbReference type="InterPro" id="IPR001296">
    <property type="entry name" value="Glyco_trans_1"/>
</dbReference>
<name>A0A1H4DCJ5_9GAMM</name>
<dbReference type="PANTHER" id="PTHR46401">
    <property type="entry name" value="GLYCOSYLTRANSFERASE WBBK-RELATED"/>
    <property type="match status" value="1"/>
</dbReference>
<dbReference type="Pfam" id="PF00534">
    <property type="entry name" value="Glycos_transf_1"/>
    <property type="match status" value="1"/>
</dbReference>
<protein>
    <submittedName>
        <fullName evidence="3">Alpha-1,3-rhamnosyl/mannosyltransferase</fullName>
    </submittedName>
</protein>
<evidence type="ECO:0000313" key="4">
    <source>
        <dbReference type="Proteomes" id="UP000187280"/>
    </source>
</evidence>
<dbReference type="Gene3D" id="3.40.50.2000">
    <property type="entry name" value="Glycogen Phosphorylase B"/>
    <property type="match status" value="2"/>
</dbReference>
<dbReference type="STRING" id="71657.SAMN02982996_02248"/>
<proteinExistence type="predicted"/>
<dbReference type="CDD" id="cd03809">
    <property type="entry name" value="GT4_MtfB-like"/>
    <property type="match status" value="1"/>
</dbReference>
<evidence type="ECO:0000256" key="1">
    <source>
        <dbReference type="ARBA" id="ARBA00022679"/>
    </source>
</evidence>
<keyword evidence="1 3" id="KW-0808">Transferase</keyword>
<reference evidence="3 4" key="1">
    <citation type="submission" date="2016-10" db="EMBL/GenBank/DDBJ databases">
        <authorList>
            <person name="de Groot N.N."/>
        </authorList>
    </citation>
    <scope>NUCLEOTIDE SEQUENCE [LARGE SCALE GENOMIC DNA]</scope>
    <source>
        <strain evidence="3 4">ATCC 29281</strain>
    </source>
</reference>
<dbReference type="GO" id="GO:0009103">
    <property type="term" value="P:lipopolysaccharide biosynthetic process"/>
    <property type="evidence" value="ECO:0007669"/>
    <property type="project" value="TreeGrafter"/>
</dbReference>
<sequence>MKVIFGTDSIRYPLTGIGRYAYELAACLEKSSEISELLFLRGRTLSNNIPVAKETISSGFSLRRILLKSRLISEIYRHTVPSLKSQTLKKHRDAIYHSPNFYLPPKVGPSVATFHDLSIFTWPQCHPKARIRFMQKELLLTIKRADILITDSDFTRRELADYFNFPLDRVYSAHLASSGDFYPREFQAITTVIAEYGLSAGNYCLFTGSIEPRKNIETLLDAYERLPLALRQRYPLVICGFKGWSSDALHHRFEKGQRAGWLHYLGYMKSADLPYLFAGAHSFIFPSLYEGFGLPVLEAMASGVPVICSNSSSLPEVVGDCALMCDPLDTESLTELIQKSIEDDMWRNQAKADGLARAALFSWQRCAQETIRAYQKI</sequence>
<dbReference type="EMBL" id="FNQS01000007">
    <property type="protein sequence ID" value="SEA70216.1"/>
    <property type="molecule type" value="Genomic_DNA"/>
</dbReference>
<dbReference type="PANTHER" id="PTHR46401:SF2">
    <property type="entry name" value="GLYCOSYLTRANSFERASE WBBK-RELATED"/>
    <property type="match status" value="1"/>
</dbReference>
<dbReference type="Proteomes" id="UP000187280">
    <property type="component" value="Unassembled WGS sequence"/>
</dbReference>
<gene>
    <name evidence="3" type="ORF">SAMN02982996_02248</name>
</gene>
<dbReference type="SUPFAM" id="SSF53756">
    <property type="entry name" value="UDP-Glycosyltransferase/glycogen phosphorylase"/>
    <property type="match status" value="1"/>
</dbReference>
<evidence type="ECO:0000259" key="2">
    <source>
        <dbReference type="Pfam" id="PF00534"/>
    </source>
</evidence>